<feature type="domain" description="Response regulatory" evidence="2">
    <location>
        <begin position="5"/>
        <end position="133"/>
    </location>
</feature>
<comment type="caution">
    <text evidence="3">The sequence shown here is derived from an EMBL/GenBank/DDBJ whole genome shotgun (WGS) entry which is preliminary data.</text>
</comment>
<accession>A0A3N1NYY6</accession>
<dbReference type="PANTHER" id="PTHR44520:SF1">
    <property type="entry name" value="TWO-COMPONENT SYSTEM REGULATORY PROTEIN"/>
    <property type="match status" value="1"/>
</dbReference>
<dbReference type="RefSeq" id="WP_211331024.1">
    <property type="nucleotide sequence ID" value="NZ_JBHYFO010000003.1"/>
</dbReference>
<dbReference type="CDD" id="cd17557">
    <property type="entry name" value="REC_Rcp-like"/>
    <property type="match status" value="1"/>
</dbReference>
<reference evidence="3 4" key="1">
    <citation type="submission" date="2018-11" db="EMBL/GenBank/DDBJ databases">
        <title>Genomic Encyclopedia of Type Strains, Phase IV (KMG-IV): sequencing the most valuable type-strain genomes for metagenomic binning, comparative biology and taxonomic classification.</title>
        <authorList>
            <person name="Goeker M."/>
        </authorList>
    </citation>
    <scope>NUCLEOTIDE SEQUENCE [LARGE SCALE GENOMIC DNA]</scope>
    <source>
        <strain evidence="3 4">DSM 16974</strain>
    </source>
</reference>
<dbReference type="PROSITE" id="PS50110">
    <property type="entry name" value="RESPONSE_REGULATORY"/>
    <property type="match status" value="1"/>
</dbReference>
<dbReference type="Proteomes" id="UP000273643">
    <property type="component" value="Unassembled WGS sequence"/>
</dbReference>
<gene>
    <name evidence="3" type="ORF">EDC38_0205</name>
</gene>
<evidence type="ECO:0000256" key="1">
    <source>
        <dbReference type="PROSITE-ProRule" id="PRU00169"/>
    </source>
</evidence>
<sequence length="149" mass="17002">MNRDTILLVEDDPDEAELALFGFGQIGHHYDIQLVRNGEEALEFLFATGRHADRATERAPSLVILDLDLPRVSGFEVLRQIRSTPEYRYTPVVILTTSDEQSDILQGYQLGVNSYLCKPVDFESFADLLQQVSEYWLSTNTQPGRRRNP</sequence>
<keyword evidence="4" id="KW-1185">Reference proteome</keyword>
<dbReference type="SMART" id="SM00448">
    <property type="entry name" value="REC"/>
    <property type="match status" value="1"/>
</dbReference>
<evidence type="ECO:0000259" key="2">
    <source>
        <dbReference type="PROSITE" id="PS50110"/>
    </source>
</evidence>
<proteinExistence type="predicted"/>
<dbReference type="SUPFAM" id="SSF52172">
    <property type="entry name" value="CheY-like"/>
    <property type="match status" value="1"/>
</dbReference>
<evidence type="ECO:0000313" key="4">
    <source>
        <dbReference type="Proteomes" id="UP000273643"/>
    </source>
</evidence>
<organism evidence="3 4">
    <name type="scientific">Marinimicrobium koreense</name>
    <dbReference type="NCBI Taxonomy" id="306545"/>
    <lineage>
        <taxon>Bacteria</taxon>
        <taxon>Pseudomonadati</taxon>
        <taxon>Pseudomonadota</taxon>
        <taxon>Gammaproteobacteria</taxon>
        <taxon>Cellvibrionales</taxon>
        <taxon>Cellvibrionaceae</taxon>
        <taxon>Marinimicrobium</taxon>
    </lineage>
</organism>
<keyword evidence="1" id="KW-0597">Phosphoprotein</keyword>
<evidence type="ECO:0000313" key="3">
    <source>
        <dbReference type="EMBL" id="ROQ19620.1"/>
    </source>
</evidence>
<dbReference type="InterPro" id="IPR011006">
    <property type="entry name" value="CheY-like_superfamily"/>
</dbReference>
<protein>
    <submittedName>
        <fullName evidence="3">Response regulator receiver domain-containing protein</fullName>
    </submittedName>
</protein>
<dbReference type="InterPro" id="IPR052893">
    <property type="entry name" value="TCS_response_regulator"/>
</dbReference>
<dbReference type="AlphaFoldDB" id="A0A3N1NYY6"/>
<dbReference type="GO" id="GO:0000160">
    <property type="term" value="P:phosphorelay signal transduction system"/>
    <property type="evidence" value="ECO:0007669"/>
    <property type="project" value="InterPro"/>
</dbReference>
<dbReference type="Pfam" id="PF00072">
    <property type="entry name" value="Response_reg"/>
    <property type="match status" value="1"/>
</dbReference>
<dbReference type="Gene3D" id="3.40.50.2300">
    <property type="match status" value="1"/>
</dbReference>
<dbReference type="PANTHER" id="PTHR44520">
    <property type="entry name" value="RESPONSE REGULATOR RCP1-RELATED"/>
    <property type="match status" value="1"/>
</dbReference>
<dbReference type="EMBL" id="RJUK01000001">
    <property type="protein sequence ID" value="ROQ19620.1"/>
    <property type="molecule type" value="Genomic_DNA"/>
</dbReference>
<name>A0A3N1NYY6_9GAMM</name>
<dbReference type="InterPro" id="IPR001789">
    <property type="entry name" value="Sig_transdc_resp-reg_receiver"/>
</dbReference>
<feature type="modified residue" description="4-aspartylphosphate" evidence="1">
    <location>
        <position position="66"/>
    </location>
</feature>